<keyword evidence="3" id="KW-1185">Reference proteome</keyword>
<sequence length="325" mass="36192">MGWAWKAKEAQIQFEAAHVQPMIATIRNSNVKREHWLAFFGTLLLILGFCHCSDKYVEVNGLVECFECSLDNIESAEVLSGHQILISCKVDDEQFETRGIGEVKDGKFKLKSISSDITCPSFDDELEASKVVTQSIENGKHILGTKGKLDLSPNVCNSAFLVHYFLKHPIIKKHYKKRVVTAGGNDRPMEAAAAAAVGARTERRKATSSAQRWRFAPVGEDHQRSEAKRAQPRGRRFGARAAAAAAVHSTTTERRPRVNVPTTGGIRTTEGDGRPILLAPDGRWMRRRSPERRKRKGKQSPSRMLKSPSSRPRDGVNCRKLPIIA</sequence>
<dbReference type="PANTHER" id="PTHR33935">
    <property type="entry name" value="OS10G0148100 PROTEIN"/>
    <property type="match status" value="1"/>
</dbReference>
<accession>A0AAP0F6M6</accession>
<feature type="compositionally biased region" description="Basic and acidic residues" evidence="1">
    <location>
        <begin position="219"/>
        <end position="229"/>
    </location>
</feature>
<dbReference type="Proteomes" id="UP001419268">
    <property type="component" value="Unassembled WGS sequence"/>
</dbReference>
<reference evidence="2 3" key="1">
    <citation type="submission" date="2024-01" db="EMBL/GenBank/DDBJ databases">
        <title>Genome assemblies of Stephania.</title>
        <authorList>
            <person name="Yang L."/>
        </authorList>
    </citation>
    <scope>NUCLEOTIDE SEQUENCE [LARGE SCALE GENOMIC DNA]</scope>
    <source>
        <strain evidence="2">JXDWG</strain>
        <tissue evidence="2">Leaf</tissue>
    </source>
</reference>
<comment type="caution">
    <text evidence="2">The sequence shown here is derived from an EMBL/GenBank/DDBJ whole genome shotgun (WGS) entry which is preliminary data.</text>
</comment>
<name>A0AAP0F6M6_9MAGN</name>
<evidence type="ECO:0000313" key="2">
    <source>
        <dbReference type="EMBL" id="KAK9105829.1"/>
    </source>
</evidence>
<dbReference type="PANTHER" id="PTHR33935:SF22">
    <property type="entry name" value="OS10G0149400 PROTEIN"/>
    <property type="match status" value="1"/>
</dbReference>
<organism evidence="2 3">
    <name type="scientific">Stephania cephalantha</name>
    <dbReference type="NCBI Taxonomy" id="152367"/>
    <lineage>
        <taxon>Eukaryota</taxon>
        <taxon>Viridiplantae</taxon>
        <taxon>Streptophyta</taxon>
        <taxon>Embryophyta</taxon>
        <taxon>Tracheophyta</taxon>
        <taxon>Spermatophyta</taxon>
        <taxon>Magnoliopsida</taxon>
        <taxon>Ranunculales</taxon>
        <taxon>Menispermaceae</taxon>
        <taxon>Menispermoideae</taxon>
        <taxon>Cissampelideae</taxon>
        <taxon>Stephania</taxon>
    </lineage>
</organism>
<feature type="region of interest" description="Disordered" evidence="1">
    <location>
        <begin position="197"/>
        <end position="325"/>
    </location>
</feature>
<evidence type="ECO:0000256" key="1">
    <source>
        <dbReference type="SAM" id="MobiDB-lite"/>
    </source>
</evidence>
<dbReference type="EMBL" id="JBBNAG010000009">
    <property type="protein sequence ID" value="KAK9105829.1"/>
    <property type="molecule type" value="Genomic_DNA"/>
</dbReference>
<gene>
    <name evidence="2" type="ORF">Scep_022673</name>
</gene>
<evidence type="ECO:0000313" key="3">
    <source>
        <dbReference type="Proteomes" id="UP001419268"/>
    </source>
</evidence>
<feature type="compositionally biased region" description="Basic residues" evidence="1">
    <location>
        <begin position="285"/>
        <end position="298"/>
    </location>
</feature>
<proteinExistence type="predicted"/>
<protein>
    <submittedName>
        <fullName evidence="2">Uncharacterized protein</fullName>
    </submittedName>
</protein>
<dbReference type="AlphaFoldDB" id="A0AAP0F6M6"/>
<feature type="compositionally biased region" description="Polar residues" evidence="1">
    <location>
        <begin position="299"/>
        <end position="310"/>
    </location>
</feature>